<dbReference type="InterPro" id="IPR001563">
    <property type="entry name" value="Peptidase_S10"/>
</dbReference>
<reference evidence="2 3" key="1">
    <citation type="submission" date="2020-08" db="EMBL/GenBank/DDBJ databases">
        <title>Genomic Encyclopedia of Type Strains, Phase IV (KMG-IV): sequencing the most valuable type-strain genomes for metagenomic binning, comparative biology and taxonomic classification.</title>
        <authorList>
            <person name="Goeker M."/>
        </authorList>
    </citation>
    <scope>NUCLEOTIDE SEQUENCE [LARGE SCALE GENOMIC DNA]</scope>
    <source>
        <strain evidence="2 3">DSM 26287</strain>
    </source>
</reference>
<evidence type="ECO:0000256" key="1">
    <source>
        <dbReference type="SAM" id="SignalP"/>
    </source>
</evidence>
<protein>
    <submittedName>
        <fullName evidence="2">Carboxypeptidase C (Cathepsin A)</fullName>
    </submittedName>
</protein>
<dbReference type="GO" id="GO:0006508">
    <property type="term" value="P:proteolysis"/>
    <property type="evidence" value="ECO:0007669"/>
    <property type="project" value="InterPro"/>
</dbReference>
<organism evidence="2 3">
    <name type="scientific">Thalassotalea piscium</name>
    <dbReference type="NCBI Taxonomy" id="1230533"/>
    <lineage>
        <taxon>Bacteria</taxon>
        <taxon>Pseudomonadati</taxon>
        <taxon>Pseudomonadota</taxon>
        <taxon>Gammaproteobacteria</taxon>
        <taxon>Alteromonadales</taxon>
        <taxon>Colwelliaceae</taxon>
        <taxon>Thalassotalea</taxon>
    </lineage>
</organism>
<comment type="caution">
    <text evidence="2">The sequence shown here is derived from an EMBL/GenBank/DDBJ whole genome shotgun (WGS) entry which is preliminary data.</text>
</comment>
<dbReference type="EMBL" id="JACHHU010000014">
    <property type="protein sequence ID" value="MBB6543431.1"/>
    <property type="molecule type" value="Genomic_DNA"/>
</dbReference>
<dbReference type="Proteomes" id="UP000537141">
    <property type="component" value="Unassembled WGS sequence"/>
</dbReference>
<evidence type="ECO:0000313" key="3">
    <source>
        <dbReference type="Proteomes" id="UP000537141"/>
    </source>
</evidence>
<keyword evidence="2" id="KW-0121">Carboxypeptidase</keyword>
<dbReference type="SUPFAM" id="SSF53474">
    <property type="entry name" value="alpha/beta-Hydrolases"/>
    <property type="match status" value="1"/>
</dbReference>
<sequence>MLFKQFFYPTFIYFCIFSSGVIQATEQNTDKEAATSIPEARQFISQHKGRFNGQNIEYTVTAGETYLRDKHGKETASIFTFAYTKKNTKGKTRPVTFIWNGGPGSASTWLHMGGFGPKRVHVPSDAKFPGNAPYPVLDTAESILDVSDLVFIDPVGTGFSRALGQHKGKEFWGLKEDAKSMASFIRTWITDNGRWNSPRFLLGESYGTTRAAAVAKILEQDLSVSLNGIVFISQALDYQGSSPYVPDNIISHITYLPTMAAAAVYHGKINPKPDNLSTFLAQARDFATDELMPALFKGNTISDATRSHIRDRLVHFTGLSPAYIEKANLRIGGFHFAKELLRDDGIAIGLLDARYTIDEADDLTAKPGYDASRSISSAYNAGLMSYIRSDLGVNWNRTYLAPADDELSDQWSWRTAPKNKAWEPTYVNTTHDLSKALRINPNLKVFVAAGYYDLVTPFFDAEYTLNRHNIKKEQIQYEYYHGGHMMYVHEPTRLDLLNDTRKFIQQQLK</sequence>
<proteinExistence type="predicted"/>
<dbReference type="GO" id="GO:0004185">
    <property type="term" value="F:serine-type carboxypeptidase activity"/>
    <property type="evidence" value="ECO:0007669"/>
    <property type="project" value="InterPro"/>
</dbReference>
<keyword evidence="3" id="KW-1185">Reference proteome</keyword>
<keyword evidence="2" id="KW-0645">Protease</keyword>
<gene>
    <name evidence="2" type="ORF">HNQ55_001952</name>
</gene>
<dbReference type="InterPro" id="IPR029058">
    <property type="entry name" value="AB_hydrolase_fold"/>
</dbReference>
<feature type="chain" id="PRO_5031485014" evidence="1">
    <location>
        <begin position="25"/>
        <end position="509"/>
    </location>
</feature>
<dbReference type="Pfam" id="PF00450">
    <property type="entry name" value="Peptidase_S10"/>
    <property type="match status" value="1"/>
</dbReference>
<evidence type="ECO:0000313" key="2">
    <source>
        <dbReference type="EMBL" id="MBB6543431.1"/>
    </source>
</evidence>
<keyword evidence="1" id="KW-0732">Signal</keyword>
<name>A0A7X0NH83_9GAMM</name>
<keyword evidence="2" id="KW-0378">Hydrolase</keyword>
<dbReference type="AlphaFoldDB" id="A0A7X0NH83"/>
<dbReference type="Gene3D" id="3.40.50.1820">
    <property type="entry name" value="alpha/beta hydrolase"/>
    <property type="match status" value="1"/>
</dbReference>
<dbReference type="RefSeq" id="WP_184424222.1">
    <property type="nucleotide sequence ID" value="NZ_AP027362.1"/>
</dbReference>
<feature type="signal peptide" evidence="1">
    <location>
        <begin position="1"/>
        <end position="24"/>
    </location>
</feature>
<accession>A0A7X0NH83</accession>